<evidence type="ECO:0000256" key="3">
    <source>
        <dbReference type="ARBA" id="ARBA00022989"/>
    </source>
</evidence>
<keyword evidence="3 5" id="KW-1133">Transmembrane helix</keyword>
<evidence type="ECO:0000256" key="2">
    <source>
        <dbReference type="ARBA" id="ARBA00022692"/>
    </source>
</evidence>
<evidence type="ECO:0000313" key="8">
    <source>
        <dbReference type="Proteomes" id="UP000265000"/>
    </source>
</evidence>
<evidence type="ECO:0000256" key="4">
    <source>
        <dbReference type="ARBA" id="ARBA00023136"/>
    </source>
</evidence>
<sequence length="311" mass="34417">ILNQNLSANVALQRQGVLGLVLFGTVTTLPCCVFLFINLTMLVTLRSKAVFRDTSRYALLFGLLCADTVQLAHSQSMFLLSTLRVTLPYPVCAALTVLNHLTLSVSLITLVLMCLERYVAVCFPFRHGAFITAKTTGVAICMVWCFSAIKDITQLSLILSFHFQNVKQVQMLDFCGRESVFVDAVSETFNRAFTYFLLVLGGLTVSFSYAGIIVAARSASTDAASAGRARRTLLLHLLQMGLTLSSTVHNALLIVISTRLDRVVALRVQVVLYVCVIILPKCLSSLIYGLRDRTIRPVLLLNLTCQWRRPF</sequence>
<dbReference type="GO" id="GO:0005549">
    <property type="term" value="F:odorant binding"/>
    <property type="evidence" value="ECO:0007669"/>
    <property type="project" value="TreeGrafter"/>
</dbReference>
<dbReference type="PANTHER" id="PTHR26451:SF866">
    <property type="entry name" value="ODORANT RECEPTOR-RELATED"/>
    <property type="match status" value="1"/>
</dbReference>
<evidence type="ECO:0000256" key="5">
    <source>
        <dbReference type="SAM" id="Phobius"/>
    </source>
</evidence>
<dbReference type="FunFam" id="1.20.1070.10:FF:000096">
    <property type="entry name" value="Odorant receptor 131-2"/>
    <property type="match status" value="1"/>
</dbReference>
<dbReference type="InterPro" id="IPR000276">
    <property type="entry name" value="GPCR_Rhodpsn"/>
</dbReference>
<dbReference type="GeneTree" id="ENSGT00940000163093"/>
<feature type="transmembrane region" description="Helical" evidence="5">
    <location>
        <begin position="20"/>
        <end position="45"/>
    </location>
</feature>
<dbReference type="AlphaFoldDB" id="A0A3Q2NY14"/>
<dbReference type="InterPro" id="IPR017452">
    <property type="entry name" value="GPCR_Rhodpsn_7TM"/>
</dbReference>
<dbReference type="Ensembl" id="ENSFHET00000008922.1">
    <property type="protein sequence ID" value="ENSFHEP00000004401.1"/>
    <property type="gene ID" value="ENSFHEG00000005326.1"/>
</dbReference>
<protein>
    <submittedName>
        <fullName evidence="7">Olfactory receptor-like protein OLF4</fullName>
    </submittedName>
</protein>
<reference evidence="7" key="1">
    <citation type="submission" date="2025-08" db="UniProtKB">
        <authorList>
            <consortium name="Ensembl"/>
        </authorList>
    </citation>
    <scope>IDENTIFICATION</scope>
</reference>
<dbReference type="PROSITE" id="PS50262">
    <property type="entry name" value="G_PROTEIN_RECEP_F1_2"/>
    <property type="match status" value="1"/>
</dbReference>
<feature type="transmembrane region" description="Helical" evidence="5">
    <location>
        <begin position="127"/>
        <end position="149"/>
    </location>
</feature>
<evidence type="ECO:0000256" key="1">
    <source>
        <dbReference type="ARBA" id="ARBA00004370"/>
    </source>
</evidence>
<dbReference type="Proteomes" id="UP000265000">
    <property type="component" value="Unplaced"/>
</dbReference>
<dbReference type="GO" id="GO:0004930">
    <property type="term" value="F:G protein-coupled receptor activity"/>
    <property type="evidence" value="ECO:0007669"/>
    <property type="project" value="InterPro"/>
</dbReference>
<reference evidence="7" key="2">
    <citation type="submission" date="2025-09" db="UniProtKB">
        <authorList>
            <consortium name="Ensembl"/>
        </authorList>
    </citation>
    <scope>IDENTIFICATION</scope>
</reference>
<dbReference type="GO" id="GO:0016020">
    <property type="term" value="C:membrane"/>
    <property type="evidence" value="ECO:0007669"/>
    <property type="project" value="UniProtKB-SubCell"/>
</dbReference>
<feature type="transmembrane region" description="Helical" evidence="5">
    <location>
        <begin position="93"/>
        <end position="115"/>
    </location>
</feature>
<dbReference type="Gene3D" id="1.20.1070.10">
    <property type="entry name" value="Rhodopsin 7-helix transmembrane proteins"/>
    <property type="match status" value="1"/>
</dbReference>
<feature type="transmembrane region" description="Helical" evidence="5">
    <location>
        <begin position="192"/>
        <end position="216"/>
    </location>
</feature>
<dbReference type="GO" id="GO:0004984">
    <property type="term" value="F:olfactory receptor activity"/>
    <property type="evidence" value="ECO:0007669"/>
    <property type="project" value="TreeGrafter"/>
</dbReference>
<feature type="domain" description="G-protein coupled receptors family 1 profile" evidence="6">
    <location>
        <begin position="37"/>
        <end position="288"/>
    </location>
</feature>
<keyword evidence="8" id="KW-1185">Reference proteome</keyword>
<organism evidence="7 8">
    <name type="scientific">Fundulus heteroclitus</name>
    <name type="common">Killifish</name>
    <name type="synonym">Mummichog</name>
    <dbReference type="NCBI Taxonomy" id="8078"/>
    <lineage>
        <taxon>Eukaryota</taxon>
        <taxon>Metazoa</taxon>
        <taxon>Chordata</taxon>
        <taxon>Craniata</taxon>
        <taxon>Vertebrata</taxon>
        <taxon>Euteleostomi</taxon>
        <taxon>Actinopterygii</taxon>
        <taxon>Neopterygii</taxon>
        <taxon>Teleostei</taxon>
        <taxon>Neoteleostei</taxon>
        <taxon>Acanthomorphata</taxon>
        <taxon>Ovalentaria</taxon>
        <taxon>Atherinomorphae</taxon>
        <taxon>Cyprinodontiformes</taxon>
        <taxon>Fundulidae</taxon>
        <taxon>Fundulus</taxon>
    </lineage>
</organism>
<proteinExistence type="predicted"/>
<comment type="subcellular location">
    <subcellularLocation>
        <location evidence="1">Membrane</location>
    </subcellularLocation>
</comment>
<dbReference type="Pfam" id="PF00001">
    <property type="entry name" value="7tm_1"/>
    <property type="match status" value="1"/>
</dbReference>
<name>A0A3Q2NY14_FUNHE</name>
<feature type="transmembrane region" description="Helical" evidence="5">
    <location>
        <begin position="270"/>
        <end position="290"/>
    </location>
</feature>
<dbReference type="InterPro" id="IPR052921">
    <property type="entry name" value="GPCR1_Superfamily_Member"/>
</dbReference>
<dbReference type="CDD" id="cd00637">
    <property type="entry name" value="7tm_classA_rhodopsin-like"/>
    <property type="match status" value="1"/>
</dbReference>
<keyword evidence="2 5" id="KW-0812">Transmembrane</keyword>
<evidence type="ECO:0000313" key="7">
    <source>
        <dbReference type="Ensembl" id="ENSFHEP00000004401.1"/>
    </source>
</evidence>
<feature type="transmembrane region" description="Helical" evidence="5">
    <location>
        <begin position="57"/>
        <end position="73"/>
    </location>
</feature>
<dbReference type="PROSITE" id="PS00237">
    <property type="entry name" value="G_PROTEIN_RECEP_F1_1"/>
    <property type="match status" value="1"/>
</dbReference>
<accession>A0A3Q2NY14</accession>
<evidence type="ECO:0000259" key="6">
    <source>
        <dbReference type="PROSITE" id="PS50262"/>
    </source>
</evidence>
<keyword evidence="4 5" id="KW-0472">Membrane</keyword>
<dbReference type="PANTHER" id="PTHR26451">
    <property type="entry name" value="G_PROTEIN_RECEP_F1_2 DOMAIN-CONTAINING PROTEIN"/>
    <property type="match status" value="1"/>
</dbReference>
<feature type="transmembrane region" description="Helical" evidence="5">
    <location>
        <begin position="237"/>
        <end position="258"/>
    </location>
</feature>
<dbReference type="SUPFAM" id="SSF81321">
    <property type="entry name" value="Family A G protein-coupled receptor-like"/>
    <property type="match status" value="1"/>
</dbReference>